<evidence type="ECO:0000313" key="2">
    <source>
        <dbReference type="Proteomes" id="UP001392318"/>
    </source>
</evidence>
<reference evidence="1" key="1">
    <citation type="submission" date="2024-01" db="EMBL/GenBank/DDBJ databases">
        <title>The diversity of rhizobia nodulating Mimosa spp. in eleven states of Brazil covering several biomes is determined by host plant, location, and edaphic factors.</title>
        <authorList>
            <person name="Rouws L."/>
            <person name="Barauna A."/>
            <person name="Beukes C."/>
            <person name="De Faria S.M."/>
            <person name="Gross E."/>
            <person name="Dos Reis Junior F.B."/>
            <person name="Simon M."/>
            <person name="Maluk M."/>
            <person name="Odee D.W."/>
            <person name="Kenicer G."/>
            <person name="Young J.P.W."/>
            <person name="Reis V.M."/>
            <person name="Zilli J."/>
            <person name="James E.K."/>
        </authorList>
    </citation>
    <scope>NUCLEOTIDE SEQUENCE</scope>
    <source>
        <strain evidence="1">JPY452</strain>
    </source>
</reference>
<accession>A0ACC6RRS2</accession>
<keyword evidence="2" id="KW-1185">Reference proteome</keyword>
<organism evidence="1 2">
    <name type="scientific">Paraburkholderia unamae</name>
    <dbReference type="NCBI Taxonomy" id="219649"/>
    <lineage>
        <taxon>Bacteria</taxon>
        <taxon>Pseudomonadati</taxon>
        <taxon>Pseudomonadota</taxon>
        <taxon>Betaproteobacteria</taxon>
        <taxon>Burkholderiales</taxon>
        <taxon>Burkholderiaceae</taxon>
        <taxon>Paraburkholderia</taxon>
    </lineage>
</organism>
<dbReference type="EMBL" id="JAYMRU010000029">
    <property type="protein sequence ID" value="MEM5404376.1"/>
    <property type="molecule type" value="Genomic_DNA"/>
</dbReference>
<dbReference type="Proteomes" id="UP001392318">
    <property type="component" value="Unassembled WGS sequence"/>
</dbReference>
<proteinExistence type="predicted"/>
<gene>
    <name evidence="1" type="ORF">VSR83_30845</name>
</gene>
<comment type="caution">
    <text evidence="1">The sequence shown here is derived from an EMBL/GenBank/DDBJ whole genome shotgun (WGS) entry which is preliminary data.</text>
</comment>
<evidence type="ECO:0000313" key="1">
    <source>
        <dbReference type="EMBL" id="MEM5404376.1"/>
    </source>
</evidence>
<protein>
    <submittedName>
        <fullName evidence="1">Mechanosensitive ion channel domain-containing protein</fullName>
    </submittedName>
</protein>
<name>A0ACC6RRS2_9BURK</name>
<sequence>MPGFVADGTVIDIALNTIKVRNFDNSIIMLPSYVLLTNSMRNWRGMTESGGRRVRHAIHFDADTVRLPDEPLLARLSNDIDRPLASYVQGESQRRTNLGLYRLYSTMLTHSCRYSACVAGRTEERCSAGEA</sequence>